<dbReference type="RefSeq" id="WP_147798176.1">
    <property type="nucleotide sequence ID" value="NZ_VPFL01000001.1"/>
</dbReference>
<evidence type="ECO:0000256" key="3">
    <source>
        <dbReference type="ARBA" id="ARBA00022618"/>
    </source>
</evidence>
<dbReference type="GO" id="GO:0009252">
    <property type="term" value="P:peptidoglycan biosynthetic process"/>
    <property type="evidence" value="ECO:0007669"/>
    <property type="project" value="UniProtKB-KW"/>
</dbReference>
<protein>
    <recommendedName>
        <fullName evidence="11">Beta-hexosaminidase</fullName>
        <ecNumber evidence="11">3.2.1.52</ecNumber>
    </recommendedName>
    <alternativeName>
        <fullName evidence="11">Beta-N-acetylhexosaminidase</fullName>
    </alternativeName>
    <alternativeName>
        <fullName evidence="11">N-acetyl-beta-glucosaminidase</fullName>
    </alternativeName>
</protein>
<comment type="pathway">
    <text evidence="10 11">Cell wall biogenesis; peptidoglycan recycling.</text>
</comment>
<dbReference type="UniPathway" id="UPA00544"/>
<dbReference type="GO" id="GO:0008360">
    <property type="term" value="P:regulation of cell shape"/>
    <property type="evidence" value="ECO:0007669"/>
    <property type="project" value="UniProtKB-KW"/>
</dbReference>
<dbReference type="InterPro" id="IPR036962">
    <property type="entry name" value="Glyco_hydro_3_N_sf"/>
</dbReference>
<dbReference type="PANTHER" id="PTHR30480">
    <property type="entry name" value="BETA-HEXOSAMINIDASE-RELATED"/>
    <property type="match status" value="1"/>
</dbReference>
<dbReference type="InterPro" id="IPR050226">
    <property type="entry name" value="NagZ_Beta-hexosaminidase"/>
</dbReference>
<dbReference type="HAMAP" id="MF_00364">
    <property type="entry name" value="NagZ"/>
    <property type="match status" value="1"/>
</dbReference>
<keyword evidence="6 11" id="KW-0573">Peptidoglycan synthesis</keyword>
<dbReference type="GO" id="GO:0051301">
    <property type="term" value="P:cell division"/>
    <property type="evidence" value="ECO:0007669"/>
    <property type="project" value="UniProtKB-KW"/>
</dbReference>
<evidence type="ECO:0000256" key="10">
    <source>
        <dbReference type="ARBA" id="ARBA00037880"/>
    </source>
</evidence>
<evidence type="ECO:0000259" key="12">
    <source>
        <dbReference type="Pfam" id="PF00933"/>
    </source>
</evidence>
<accession>A0A5C7EQ09</accession>
<keyword evidence="7 11" id="KW-0326">Glycosidase</keyword>
<keyword evidence="4 11" id="KW-0378">Hydrolase</keyword>
<dbReference type="GO" id="GO:0005975">
    <property type="term" value="P:carbohydrate metabolic process"/>
    <property type="evidence" value="ECO:0007669"/>
    <property type="project" value="InterPro"/>
</dbReference>
<dbReference type="Gene3D" id="3.20.20.300">
    <property type="entry name" value="Glycoside hydrolase, family 3, N-terminal domain"/>
    <property type="match status" value="1"/>
</dbReference>
<dbReference type="GO" id="GO:0071555">
    <property type="term" value="P:cell wall organization"/>
    <property type="evidence" value="ECO:0007669"/>
    <property type="project" value="UniProtKB-KW"/>
</dbReference>
<dbReference type="EC" id="3.2.1.52" evidence="11"/>
<dbReference type="PANTHER" id="PTHR30480:SF13">
    <property type="entry name" value="BETA-HEXOSAMINIDASE"/>
    <property type="match status" value="1"/>
</dbReference>
<feature type="binding site" evidence="11">
    <location>
        <position position="138"/>
    </location>
    <ligand>
        <name>substrate</name>
    </ligand>
</feature>
<comment type="catalytic activity">
    <reaction evidence="1 11">
        <text>Hydrolysis of terminal non-reducing N-acetyl-D-hexosamine residues in N-acetyl-beta-D-hexosaminides.</text>
        <dbReference type="EC" id="3.2.1.52"/>
    </reaction>
</comment>
<dbReference type="InParanoid" id="A0A5C7EQ09"/>
<evidence type="ECO:0000313" key="13">
    <source>
        <dbReference type="EMBL" id="TXF13590.1"/>
    </source>
</evidence>
<dbReference type="InterPro" id="IPR001764">
    <property type="entry name" value="Glyco_hydro_3_N"/>
</dbReference>
<feature type="binding site" evidence="11">
    <location>
        <position position="72"/>
    </location>
    <ligand>
        <name>substrate</name>
    </ligand>
</feature>
<feature type="active site" description="Proton donor/acceptor" evidence="11">
    <location>
        <position position="181"/>
    </location>
</feature>
<feature type="domain" description="Glycoside hydrolase family 3 N-terminal" evidence="12">
    <location>
        <begin position="18"/>
        <end position="296"/>
    </location>
</feature>
<evidence type="ECO:0000256" key="2">
    <source>
        <dbReference type="ARBA" id="ARBA00022490"/>
    </source>
</evidence>
<dbReference type="FunCoup" id="A0A5C7EQ09">
    <property type="interactions" value="334"/>
</dbReference>
<feature type="binding site" evidence="11">
    <location>
        <position position="64"/>
    </location>
    <ligand>
        <name>substrate</name>
    </ligand>
</feature>
<gene>
    <name evidence="11 13" type="primary">nagZ</name>
    <name evidence="13" type="ORF">FR698_00245</name>
</gene>
<dbReference type="InterPro" id="IPR022956">
    <property type="entry name" value="Beta_hexosaminidase_bac"/>
</dbReference>
<feature type="active site" description="Nucleophile" evidence="11">
    <location>
        <position position="252"/>
    </location>
</feature>
<evidence type="ECO:0000256" key="8">
    <source>
        <dbReference type="ARBA" id="ARBA00023306"/>
    </source>
</evidence>
<keyword evidence="14" id="KW-1185">Reference proteome</keyword>
<evidence type="ECO:0000256" key="1">
    <source>
        <dbReference type="ARBA" id="ARBA00001231"/>
    </source>
</evidence>
<evidence type="ECO:0000256" key="5">
    <source>
        <dbReference type="ARBA" id="ARBA00022960"/>
    </source>
</evidence>
<dbReference type="SUPFAM" id="SSF51445">
    <property type="entry name" value="(Trans)glycosidases"/>
    <property type="match status" value="1"/>
</dbReference>
<evidence type="ECO:0000256" key="11">
    <source>
        <dbReference type="HAMAP-Rule" id="MF_00364"/>
    </source>
</evidence>
<comment type="caution">
    <text evidence="13">The sequence shown here is derived from an EMBL/GenBank/DDBJ whole genome shotgun (WGS) entry which is preliminary data.</text>
</comment>
<dbReference type="InterPro" id="IPR017853">
    <property type="entry name" value="GH"/>
</dbReference>
<keyword evidence="3 11" id="KW-0132">Cell division</keyword>
<feature type="binding site" evidence="11">
    <location>
        <begin position="168"/>
        <end position="169"/>
    </location>
    <ligand>
        <name>substrate</name>
    </ligand>
</feature>
<comment type="similarity">
    <text evidence="11">Belongs to the glycosyl hydrolase 3 family. NagZ subfamily.</text>
</comment>
<dbReference type="Proteomes" id="UP000321201">
    <property type="component" value="Unassembled WGS sequence"/>
</dbReference>
<proteinExistence type="inferred from homology"/>
<dbReference type="GO" id="GO:0005737">
    <property type="term" value="C:cytoplasm"/>
    <property type="evidence" value="ECO:0007669"/>
    <property type="project" value="UniProtKB-SubCell"/>
</dbReference>
<evidence type="ECO:0000256" key="9">
    <source>
        <dbReference type="ARBA" id="ARBA00023316"/>
    </source>
</evidence>
<dbReference type="AlphaFoldDB" id="A0A5C7EQ09"/>
<keyword evidence="9 11" id="KW-0961">Cell wall biogenesis/degradation</keyword>
<comment type="function">
    <text evidence="11">Plays a role in peptidoglycan recycling by cleaving the terminal beta-1,4-linked N-acetylglucosamine (GlcNAc) from peptide-linked peptidoglycan fragments, giving rise to free GlcNAc, anhydro-N-acetylmuramic acid and anhydro-N-acetylmuramic acid-linked peptides.</text>
</comment>
<dbReference type="GO" id="GO:0004563">
    <property type="term" value="F:beta-N-acetylhexosaminidase activity"/>
    <property type="evidence" value="ECO:0007669"/>
    <property type="project" value="UniProtKB-UniRule"/>
</dbReference>
<dbReference type="OrthoDB" id="5297718at2"/>
<evidence type="ECO:0000256" key="7">
    <source>
        <dbReference type="ARBA" id="ARBA00023295"/>
    </source>
</evidence>
<evidence type="ECO:0000256" key="6">
    <source>
        <dbReference type="ARBA" id="ARBA00022984"/>
    </source>
</evidence>
<dbReference type="FunFam" id="3.20.20.300:FF:000001">
    <property type="entry name" value="Beta-hexosaminidase"/>
    <property type="match status" value="1"/>
</dbReference>
<evidence type="ECO:0000313" key="14">
    <source>
        <dbReference type="Proteomes" id="UP000321201"/>
    </source>
</evidence>
<keyword evidence="8 11" id="KW-0131">Cell cycle</keyword>
<name>A0A5C7EQ09_9PROT</name>
<comment type="subcellular location">
    <subcellularLocation>
        <location evidence="11">Cytoplasm</location>
    </subcellularLocation>
</comment>
<dbReference type="NCBIfam" id="NF003740">
    <property type="entry name" value="PRK05337.1"/>
    <property type="match status" value="1"/>
</dbReference>
<reference evidence="13 14" key="1">
    <citation type="submission" date="2019-08" db="EMBL/GenBank/DDBJ databases">
        <title>Pelomicrobium methylotrophicum gen. nov., sp. nov. a moderately thermophilic, facultatively anaerobic, lithoautotrophic and methylotrophic bacterium isolated from a terrestrial mud volcano.</title>
        <authorList>
            <person name="Slobodkina G.B."/>
            <person name="Merkel A.Y."/>
            <person name="Slobodkin A.I."/>
        </authorList>
    </citation>
    <scope>NUCLEOTIDE SEQUENCE [LARGE SCALE GENOMIC DNA]</scope>
    <source>
        <strain evidence="13 14">SM250</strain>
    </source>
</reference>
<keyword evidence="2 11" id="KW-0963">Cytoplasm</keyword>
<evidence type="ECO:0000256" key="4">
    <source>
        <dbReference type="ARBA" id="ARBA00022801"/>
    </source>
</evidence>
<sequence>MPLGPVMLDLQGCALTPEDERRLRHPATGGVILFSRNYENPQQLAELTAAIHALRSPPLLIAVDQEGGRVQRFREGFTRLPPMRSLGRLWDRNPHRARILAEQTGYVLAAELRASGVDFSFAPVLDLDYGVSTVIGDRAFHAHPDAVAELAKELVRGLRRAGMAAVGKHFPGHGFVVADSHVELPTDERKLSDLALADLVPFRRLMEHGLPAIMPAHVVYSAVDTQPAGFSEVWLKRILREELGFDGAVFSDDLSMAGAACAGEPVARARAALAAGCDMVLVCNDCEAADALLDELDFDLPAVSLARLARMHGRSEPASWVRLRQNPDYVDAVRAVSALAAEAAELSLLPDPTSPSGGGN</sequence>
<keyword evidence="5 11" id="KW-0133">Cell shape</keyword>
<organism evidence="13 14">
    <name type="scientific">Pelomicrobium methylotrophicum</name>
    <dbReference type="NCBI Taxonomy" id="2602750"/>
    <lineage>
        <taxon>Bacteria</taxon>
        <taxon>Pseudomonadati</taxon>
        <taxon>Pseudomonadota</taxon>
        <taxon>Hydrogenophilia</taxon>
        <taxon>Hydrogenophilia incertae sedis</taxon>
        <taxon>Pelomicrobium</taxon>
    </lineage>
</organism>
<dbReference type="GO" id="GO:0009254">
    <property type="term" value="P:peptidoglycan turnover"/>
    <property type="evidence" value="ECO:0007669"/>
    <property type="project" value="UniProtKB-UniRule"/>
</dbReference>
<dbReference type="Pfam" id="PF00933">
    <property type="entry name" value="Glyco_hydro_3"/>
    <property type="match status" value="1"/>
</dbReference>
<dbReference type="EMBL" id="VPFL01000001">
    <property type="protein sequence ID" value="TXF13590.1"/>
    <property type="molecule type" value="Genomic_DNA"/>
</dbReference>
<feature type="site" description="Important for catalytic activity" evidence="11">
    <location>
        <position position="179"/>
    </location>
</feature>